<evidence type="ECO:0000313" key="3">
    <source>
        <dbReference type="EMBL" id="CAB4917517.1"/>
    </source>
</evidence>
<proteinExistence type="predicted"/>
<dbReference type="PRINTS" id="PR00081">
    <property type="entry name" value="GDHRDH"/>
</dbReference>
<dbReference type="InterPro" id="IPR020904">
    <property type="entry name" value="Sc_DH/Rdtase_CS"/>
</dbReference>
<dbReference type="EMBL" id="CAFBMO010000089">
    <property type="protein sequence ID" value="CAB4917517.1"/>
    <property type="molecule type" value="Genomic_DNA"/>
</dbReference>
<evidence type="ECO:0000313" key="2">
    <source>
        <dbReference type="EMBL" id="CAB4662804.1"/>
    </source>
</evidence>
<dbReference type="EMBL" id="CAEZWR010000061">
    <property type="protein sequence ID" value="CAB4662804.1"/>
    <property type="molecule type" value="Genomic_DNA"/>
</dbReference>
<dbReference type="PANTHER" id="PTHR43658">
    <property type="entry name" value="SHORT-CHAIN DEHYDROGENASE/REDUCTASE"/>
    <property type="match status" value="1"/>
</dbReference>
<dbReference type="InterPro" id="IPR002347">
    <property type="entry name" value="SDR_fam"/>
</dbReference>
<dbReference type="AlphaFoldDB" id="A0A6J7H903"/>
<sequence>MEIKGRSAIVTGGAGGFGEATVRRLVDKGANVVIADLHDERANALVKDLGSAVRYVRTDITDEQNVIEAVNAAQEMAPLAFAVAVHGGGANGGGGPQRIVDRDGNPIAVEHFRRTVEVYLVGNFTVLSRAAAVMSQNAPDDDGQRGVCLGTASIAGFEGQVGQSSYSAAKGGVIGMTLTAARDMGPAGIRFMTIAPGTFHTYAYGDVPIEALNDRFAKLIPNPKRMGHPDEYAKLAIQIFENDFLNGYTIRLDGAQRF</sequence>
<keyword evidence="1" id="KW-0560">Oxidoreductase</keyword>
<accession>A0A6J7H903</accession>
<name>A0A6J7H903_9ZZZZ</name>
<gene>
    <name evidence="2" type="ORF">UFOPK2282_00657</name>
    <name evidence="3" type="ORF">UFOPK3576_01507</name>
</gene>
<dbReference type="SUPFAM" id="SSF51735">
    <property type="entry name" value="NAD(P)-binding Rossmann-fold domains"/>
    <property type="match status" value="1"/>
</dbReference>
<dbReference type="PANTHER" id="PTHR43658:SF8">
    <property type="entry name" value="17-BETA-HYDROXYSTEROID DEHYDROGENASE 14-RELATED"/>
    <property type="match status" value="1"/>
</dbReference>
<organism evidence="3">
    <name type="scientific">freshwater metagenome</name>
    <dbReference type="NCBI Taxonomy" id="449393"/>
    <lineage>
        <taxon>unclassified sequences</taxon>
        <taxon>metagenomes</taxon>
        <taxon>ecological metagenomes</taxon>
    </lineage>
</organism>
<dbReference type="Pfam" id="PF00106">
    <property type="entry name" value="adh_short"/>
    <property type="match status" value="1"/>
</dbReference>
<protein>
    <submittedName>
        <fullName evidence="3">Unannotated protein</fullName>
    </submittedName>
</protein>
<dbReference type="GO" id="GO:0016491">
    <property type="term" value="F:oxidoreductase activity"/>
    <property type="evidence" value="ECO:0007669"/>
    <property type="project" value="UniProtKB-KW"/>
</dbReference>
<evidence type="ECO:0000256" key="1">
    <source>
        <dbReference type="ARBA" id="ARBA00023002"/>
    </source>
</evidence>
<reference evidence="3" key="1">
    <citation type="submission" date="2020-05" db="EMBL/GenBank/DDBJ databases">
        <authorList>
            <person name="Chiriac C."/>
            <person name="Salcher M."/>
            <person name="Ghai R."/>
            <person name="Kavagutti S V."/>
        </authorList>
    </citation>
    <scope>NUCLEOTIDE SEQUENCE</scope>
</reference>
<dbReference type="InterPro" id="IPR036291">
    <property type="entry name" value="NAD(P)-bd_dom_sf"/>
</dbReference>
<dbReference type="Gene3D" id="3.40.50.720">
    <property type="entry name" value="NAD(P)-binding Rossmann-like Domain"/>
    <property type="match status" value="1"/>
</dbReference>
<dbReference type="PROSITE" id="PS00061">
    <property type="entry name" value="ADH_SHORT"/>
    <property type="match status" value="1"/>
</dbReference>